<dbReference type="AlphaFoldDB" id="A0A1M5RRS7"/>
<evidence type="ECO:0000313" key="2">
    <source>
        <dbReference type="EMBL" id="SHH29012.1"/>
    </source>
</evidence>
<reference evidence="2 3" key="1">
    <citation type="submission" date="2016-11" db="EMBL/GenBank/DDBJ databases">
        <authorList>
            <person name="Jaros S."/>
            <person name="Januszkiewicz K."/>
            <person name="Wedrychowicz H."/>
        </authorList>
    </citation>
    <scope>NUCLEOTIDE SEQUENCE [LARGE SCALE GENOMIC DNA]</scope>
    <source>
        <strain evidence="2 3">GAS242</strain>
    </source>
</reference>
<dbReference type="RefSeq" id="WP_079569717.1">
    <property type="nucleotide sequence ID" value="NZ_LT670818.1"/>
</dbReference>
<evidence type="ECO:0000256" key="1">
    <source>
        <dbReference type="SAM" id="Phobius"/>
    </source>
</evidence>
<sequence length="83" mass="8611">MPANDERRELVPVTIAAIVAAIGMVCLWSDLRNDALGRADPMITSAVVSRAGAILTPSEPPAHLVVPQTVPASGPSTVGRAKR</sequence>
<proteinExistence type="predicted"/>
<organism evidence="2 3">
    <name type="scientific">Bradyrhizobium erythrophlei</name>
    <dbReference type="NCBI Taxonomy" id="1437360"/>
    <lineage>
        <taxon>Bacteria</taxon>
        <taxon>Pseudomonadati</taxon>
        <taxon>Pseudomonadota</taxon>
        <taxon>Alphaproteobacteria</taxon>
        <taxon>Hyphomicrobiales</taxon>
        <taxon>Nitrobacteraceae</taxon>
        <taxon>Bradyrhizobium</taxon>
    </lineage>
</organism>
<feature type="transmembrane region" description="Helical" evidence="1">
    <location>
        <begin position="12"/>
        <end position="31"/>
    </location>
</feature>
<protein>
    <submittedName>
        <fullName evidence="2">Uncharacterized protein</fullName>
    </submittedName>
</protein>
<keyword evidence="1" id="KW-0812">Transmembrane</keyword>
<evidence type="ECO:0000313" key="3">
    <source>
        <dbReference type="Proteomes" id="UP000190675"/>
    </source>
</evidence>
<dbReference type="EMBL" id="LT670818">
    <property type="protein sequence ID" value="SHH29012.1"/>
    <property type="molecule type" value="Genomic_DNA"/>
</dbReference>
<keyword evidence="1" id="KW-0472">Membrane</keyword>
<name>A0A1M5RRS7_9BRAD</name>
<accession>A0A1M5RRS7</accession>
<keyword evidence="1" id="KW-1133">Transmembrane helix</keyword>
<gene>
    <name evidence="2" type="ORF">SAMN05444169_6727</name>
</gene>
<dbReference type="OrthoDB" id="9992959at2"/>
<dbReference type="Proteomes" id="UP000190675">
    <property type="component" value="Chromosome I"/>
</dbReference>